<dbReference type="InterPro" id="IPR036388">
    <property type="entry name" value="WH-like_DNA-bd_sf"/>
</dbReference>
<protein>
    <submittedName>
        <fullName evidence="5">GntR family transcriptional regulator</fullName>
    </submittedName>
</protein>
<dbReference type="GO" id="GO:0003677">
    <property type="term" value="F:DNA binding"/>
    <property type="evidence" value="ECO:0007669"/>
    <property type="project" value="UniProtKB-KW"/>
</dbReference>
<evidence type="ECO:0000256" key="2">
    <source>
        <dbReference type="ARBA" id="ARBA00023125"/>
    </source>
</evidence>
<dbReference type="RefSeq" id="WP_108969776.1">
    <property type="nucleotide sequence ID" value="NZ_CP022190.1"/>
</dbReference>
<dbReference type="SMART" id="SM00895">
    <property type="entry name" value="FCD"/>
    <property type="match status" value="1"/>
</dbReference>
<keyword evidence="1" id="KW-0805">Transcription regulation</keyword>
<dbReference type="OrthoDB" id="7834120at2"/>
<sequence length="232" mass="26668">MSTRGQQVMRHIREGIAEARYPGGSRLNEVDLAERIGVSRTPVRNALSVLAAEGLLDYTPNAGYTVRRFTVEDIARIFRVRTELEGLAARLAAENGLSTAAEAELRDLLAQTAELVDAQRWDDEIRSAFLPINRRFHDTIREAAQNPFLADVVRRANEVPLFNLIRWRWFDADLLRQSQDEHLELFDALLQRQPERAYRIQAEHTYRSGRRMIDNWSRTEDEIRAGRAARTG</sequence>
<dbReference type="CDD" id="cd07377">
    <property type="entry name" value="WHTH_GntR"/>
    <property type="match status" value="1"/>
</dbReference>
<dbReference type="GO" id="GO:0003700">
    <property type="term" value="F:DNA-binding transcription factor activity"/>
    <property type="evidence" value="ECO:0007669"/>
    <property type="project" value="InterPro"/>
</dbReference>
<proteinExistence type="predicted"/>
<dbReference type="SUPFAM" id="SSF48008">
    <property type="entry name" value="GntR ligand-binding domain-like"/>
    <property type="match status" value="1"/>
</dbReference>
<dbReference type="PRINTS" id="PR00035">
    <property type="entry name" value="HTHGNTR"/>
</dbReference>
<dbReference type="Pfam" id="PF07729">
    <property type="entry name" value="FCD"/>
    <property type="match status" value="1"/>
</dbReference>
<evidence type="ECO:0000313" key="6">
    <source>
        <dbReference type="Proteomes" id="UP000244915"/>
    </source>
</evidence>
<dbReference type="PANTHER" id="PTHR43537:SF49">
    <property type="entry name" value="TRANSCRIPTIONAL REGULATORY PROTEIN"/>
    <property type="match status" value="1"/>
</dbReference>
<dbReference type="AlphaFoldDB" id="A0A2U8HL26"/>
<dbReference type="InterPro" id="IPR000524">
    <property type="entry name" value="Tscrpt_reg_HTH_GntR"/>
</dbReference>
<evidence type="ECO:0000256" key="3">
    <source>
        <dbReference type="ARBA" id="ARBA00023163"/>
    </source>
</evidence>
<dbReference type="Pfam" id="PF00392">
    <property type="entry name" value="GntR"/>
    <property type="match status" value="1"/>
</dbReference>
<gene>
    <name evidence="5" type="ORF">CEW88_19080</name>
</gene>
<dbReference type="InterPro" id="IPR036390">
    <property type="entry name" value="WH_DNA-bd_sf"/>
</dbReference>
<dbReference type="KEGG" id="ypac:CEW88_19080"/>
<keyword evidence="3" id="KW-0804">Transcription</keyword>
<evidence type="ECO:0000259" key="4">
    <source>
        <dbReference type="PROSITE" id="PS50949"/>
    </source>
</evidence>
<dbReference type="EMBL" id="CP022190">
    <property type="protein sequence ID" value="AWI85786.1"/>
    <property type="molecule type" value="Genomic_DNA"/>
</dbReference>
<name>A0A2U8HL26_9RHOB</name>
<dbReference type="InterPro" id="IPR011711">
    <property type="entry name" value="GntR_C"/>
</dbReference>
<evidence type="ECO:0000256" key="1">
    <source>
        <dbReference type="ARBA" id="ARBA00023015"/>
    </source>
</evidence>
<organism evidence="5 6">
    <name type="scientific">Alloyangia pacifica</name>
    <dbReference type="NCBI Taxonomy" id="311180"/>
    <lineage>
        <taxon>Bacteria</taxon>
        <taxon>Pseudomonadati</taxon>
        <taxon>Pseudomonadota</taxon>
        <taxon>Alphaproteobacteria</taxon>
        <taxon>Rhodobacterales</taxon>
        <taxon>Roseobacteraceae</taxon>
        <taxon>Alloyangia</taxon>
    </lineage>
</organism>
<dbReference type="SMART" id="SM00345">
    <property type="entry name" value="HTH_GNTR"/>
    <property type="match status" value="1"/>
</dbReference>
<dbReference type="Gene3D" id="1.20.120.530">
    <property type="entry name" value="GntR ligand-binding domain-like"/>
    <property type="match status" value="1"/>
</dbReference>
<evidence type="ECO:0000313" key="5">
    <source>
        <dbReference type="EMBL" id="AWI85786.1"/>
    </source>
</evidence>
<dbReference type="InterPro" id="IPR008920">
    <property type="entry name" value="TF_FadR/GntR_C"/>
</dbReference>
<feature type="domain" description="HTH gntR-type" evidence="4">
    <location>
        <begin position="2"/>
        <end position="69"/>
    </location>
</feature>
<dbReference type="Gene3D" id="1.10.10.10">
    <property type="entry name" value="Winged helix-like DNA-binding domain superfamily/Winged helix DNA-binding domain"/>
    <property type="match status" value="1"/>
</dbReference>
<dbReference type="SUPFAM" id="SSF46785">
    <property type="entry name" value="Winged helix' DNA-binding domain"/>
    <property type="match status" value="1"/>
</dbReference>
<dbReference type="PANTHER" id="PTHR43537">
    <property type="entry name" value="TRANSCRIPTIONAL REGULATOR, GNTR FAMILY"/>
    <property type="match status" value="1"/>
</dbReference>
<keyword evidence="2" id="KW-0238">DNA-binding</keyword>
<dbReference type="PROSITE" id="PS50949">
    <property type="entry name" value="HTH_GNTR"/>
    <property type="match status" value="1"/>
</dbReference>
<reference evidence="5 6" key="1">
    <citation type="submission" date="2017-06" db="EMBL/GenBank/DDBJ databases">
        <title>Yangia sp. YSBP01 complete genome sequence.</title>
        <authorList>
            <person name="Woo J.-H."/>
            <person name="Kim H.-S."/>
        </authorList>
    </citation>
    <scope>NUCLEOTIDE SEQUENCE [LARGE SCALE GENOMIC DNA]</scope>
    <source>
        <strain evidence="5 6">YSBP01</strain>
    </source>
</reference>
<accession>A0A2U8HL26</accession>
<dbReference type="Proteomes" id="UP000244915">
    <property type="component" value="Chromosome 2"/>
</dbReference>